<keyword evidence="2 5" id="KW-0805">Transcription regulation</keyword>
<proteinExistence type="inferred from homology"/>
<dbReference type="NCBIfam" id="TIGR00331">
    <property type="entry name" value="hrcA"/>
    <property type="match status" value="1"/>
</dbReference>
<dbReference type="PANTHER" id="PTHR34824:SF1">
    <property type="entry name" value="HEAT-INDUCIBLE TRANSCRIPTION REPRESSOR HRCA"/>
    <property type="match status" value="1"/>
</dbReference>
<organism evidence="8 9">
    <name type="scientific">Vogesella oryzagri</name>
    <dbReference type="NCBI Taxonomy" id="3160864"/>
    <lineage>
        <taxon>Bacteria</taxon>
        <taxon>Pseudomonadati</taxon>
        <taxon>Pseudomonadota</taxon>
        <taxon>Betaproteobacteria</taxon>
        <taxon>Neisseriales</taxon>
        <taxon>Chromobacteriaceae</taxon>
        <taxon>Vogesella</taxon>
    </lineage>
</organism>
<dbReference type="InterPro" id="IPR036390">
    <property type="entry name" value="WH_DNA-bd_sf"/>
</dbReference>
<dbReference type="Pfam" id="PF01628">
    <property type="entry name" value="HrcA"/>
    <property type="match status" value="1"/>
</dbReference>
<protein>
    <recommendedName>
        <fullName evidence="5">Heat-inducible transcription repressor HrcA</fullName>
    </recommendedName>
</protein>
<evidence type="ECO:0000256" key="3">
    <source>
        <dbReference type="ARBA" id="ARBA00023016"/>
    </source>
</evidence>
<dbReference type="EMBL" id="JBEFLD010000003">
    <property type="protein sequence ID" value="MEQ6290140.1"/>
    <property type="molecule type" value="Genomic_DNA"/>
</dbReference>
<dbReference type="PANTHER" id="PTHR34824">
    <property type="entry name" value="HEAT-INDUCIBLE TRANSCRIPTION REPRESSOR HRCA"/>
    <property type="match status" value="1"/>
</dbReference>
<sequence>MLNERTQHLLKVLVERYIADGQPVASKTLAAVSGLELSSASIRNMLAELEDLGLIASPHTSAGRIPTPRGYRLFVDRLLTVQQLAAPMLAELKSGIQPDSPQRVVQAASQMLSELTQFAGVVMTPQRADAAFRQVEFLRLSERRILLILVTLDGDVQNHLFHTRRDYNPGELVEAANFLNQHYAGQQLDSVANRVETELRQLQGNISELMAAAIQFGRQALPGGDDIVIRGEGRLLAVSDFSSDLSRLRELFDTFQRKTELLQLLEQSRRAPGVNLFIGEESGVMPLDDCSVVIAPYRLNGQVVGTLGVVGPTRMDYERVIPIVDITARLVSSALNFNDQP</sequence>
<dbReference type="Gene3D" id="3.30.390.60">
    <property type="entry name" value="Heat-inducible transcription repressor hrca homolog, domain 3"/>
    <property type="match status" value="1"/>
</dbReference>
<reference evidence="8" key="1">
    <citation type="submission" date="2024-06" db="EMBL/GenBank/DDBJ databases">
        <title>Genome sequence of Vogesella sp. MAHUQ-64.</title>
        <authorList>
            <person name="Huq M.A."/>
        </authorList>
    </citation>
    <scope>NUCLEOTIDE SEQUENCE</scope>
    <source>
        <strain evidence="8">MAHUQ-64</strain>
    </source>
</reference>
<gene>
    <name evidence="5 8" type="primary">hrcA</name>
    <name evidence="8" type="ORF">ABNW52_05870</name>
</gene>
<dbReference type="RefSeq" id="WP_349585342.1">
    <property type="nucleotide sequence ID" value="NZ_JBEFLD010000003.1"/>
</dbReference>
<keyword evidence="1 5" id="KW-0678">Repressor</keyword>
<dbReference type="InterPro" id="IPR021153">
    <property type="entry name" value="HrcA_C"/>
</dbReference>
<comment type="function">
    <text evidence="5">Negative regulator of class I heat shock genes (grpE-dnaK-dnaJ and groELS operons). Prevents heat-shock induction of these operons.</text>
</comment>
<dbReference type="SUPFAM" id="SSF46785">
    <property type="entry name" value="Winged helix' DNA-binding domain"/>
    <property type="match status" value="1"/>
</dbReference>
<comment type="similarity">
    <text evidence="5">Belongs to the HrcA family.</text>
</comment>
<evidence type="ECO:0000256" key="1">
    <source>
        <dbReference type="ARBA" id="ARBA00022491"/>
    </source>
</evidence>
<keyword evidence="3 5" id="KW-0346">Stress response</keyword>
<dbReference type="Gene3D" id="3.30.450.40">
    <property type="match status" value="1"/>
</dbReference>
<evidence type="ECO:0000313" key="9">
    <source>
        <dbReference type="Proteomes" id="UP001433638"/>
    </source>
</evidence>
<evidence type="ECO:0000256" key="2">
    <source>
        <dbReference type="ARBA" id="ARBA00023015"/>
    </source>
</evidence>
<dbReference type="InterPro" id="IPR023120">
    <property type="entry name" value="WHTH_transcript_rep_HrcA_IDD"/>
</dbReference>
<evidence type="ECO:0000313" key="8">
    <source>
        <dbReference type="EMBL" id="MEQ6290140.1"/>
    </source>
</evidence>
<dbReference type="SUPFAM" id="SSF55781">
    <property type="entry name" value="GAF domain-like"/>
    <property type="match status" value="1"/>
</dbReference>
<evidence type="ECO:0000259" key="6">
    <source>
        <dbReference type="Pfam" id="PF01628"/>
    </source>
</evidence>
<accession>A0ABV1M454</accession>
<name>A0ABV1M454_9NEIS</name>
<dbReference type="InterPro" id="IPR029016">
    <property type="entry name" value="GAF-like_dom_sf"/>
</dbReference>
<dbReference type="PIRSF" id="PIRSF005485">
    <property type="entry name" value="HrcA"/>
    <property type="match status" value="1"/>
</dbReference>
<evidence type="ECO:0000259" key="7">
    <source>
        <dbReference type="Pfam" id="PF03444"/>
    </source>
</evidence>
<evidence type="ECO:0000256" key="5">
    <source>
        <dbReference type="HAMAP-Rule" id="MF_00081"/>
    </source>
</evidence>
<keyword evidence="4 5" id="KW-0804">Transcription</keyword>
<dbReference type="Proteomes" id="UP001433638">
    <property type="component" value="Unassembled WGS sequence"/>
</dbReference>
<dbReference type="InterPro" id="IPR005104">
    <property type="entry name" value="WHTH_HrcA_DNA-bd"/>
</dbReference>
<comment type="caution">
    <text evidence="8">The sequence shown here is derived from an EMBL/GenBank/DDBJ whole genome shotgun (WGS) entry which is preliminary data.</text>
</comment>
<feature type="domain" description="Winged helix-turn-helix transcription repressor HrcA DNA-binding" evidence="7">
    <location>
        <begin position="2"/>
        <end position="73"/>
    </location>
</feature>
<dbReference type="InterPro" id="IPR036388">
    <property type="entry name" value="WH-like_DNA-bd_sf"/>
</dbReference>
<dbReference type="Pfam" id="PF03444">
    <property type="entry name" value="WHD_HrcA"/>
    <property type="match status" value="1"/>
</dbReference>
<dbReference type="InterPro" id="IPR002571">
    <property type="entry name" value="HrcA"/>
</dbReference>
<evidence type="ECO:0000256" key="4">
    <source>
        <dbReference type="ARBA" id="ARBA00023163"/>
    </source>
</evidence>
<feature type="domain" description="Heat-inducible transcription repressor HrcA C-terminal" evidence="6">
    <location>
        <begin position="103"/>
        <end position="321"/>
    </location>
</feature>
<dbReference type="Gene3D" id="1.10.10.10">
    <property type="entry name" value="Winged helix-like DNA-binding domain superfamily/Winged helix DNA-binding domain"/>
    <property type="match status" value="1"/>
</dbReference>
<keyword evidence="9" id="KW-1185">Reference proteome</keyword>
<dbReference type="HAMAP" id="MF_00081">
    <property type="entry name" value="HrcA"/>
    <property type="match status" value="1"/>
</dbReference>